<evidence type="ECO:0000313" key="3">
    <source>
        <dbReference type="Proteomes" id="UP001589667"/>
    </source>
</evidence>
<sequence>MARDAASRPDDGNAFTRFFDRVDHALEPIFGAPPITEGIEQDDPAELQTRPCPVCGEAISEHRFDDTAGNIVMTCPTEERLPERPTNAPLNELGMPLSGRRAERAAQSSAG</sequence>
<dbReference type="EMBL" id="JBHMBL010000004">
    <property type="protein sequence ID" value="MFB9643886.1"/>
    <property type="molecule type" value="Genomic_DNA"/>
</dbReference>
<evidence type="ECO:0000313" key="2">
    <source>
        <dbReference type="EMBL" id="MFB9643886.1"/>
    </source>
</evidence>
<dbReference type="RefSeq" id="WP_157424504.1">
    <property type="nucleotide sequence ID" value="NZ_BAAANI010000005.1"/>
</dbReference>
<keyword evidence="3" id="KW-1185">Reference proteome</keyword>
<reference evidence="2 3" key="1">
    <citation type="submission" date="2024-09" db="EMBL/GenBank/DDBJ databases">
        <authorList>
            <person name="Sun Q."/>
            <person name="Mori K."/>
        </authorList>
    </citation>
    <scope>NUCLEOTIDE SEQUENCE [LARGE SCALE GENOMIC DNA]</scope>
    <source>
        <strain evidence="2 3">JCM 14321</strain>
    </source>
</reference>
<proteinExistence type="predicted"/>
<evidence type="ECO:0000256" key="1">
    <source>
        <dbReference type="SAM" id="MobiDB-lite"/>
    </source>
</evidence>
<organism evidence="2 3">
    <name type="scientific">Agromyces lapidis</name>
    <dbReference type="NCBI Taxonomy" id="279574"/>
    <lineage>
        <taxon>Bacteria</taxon>
        <taxon>Bacillati</taxon>
        <taxon>Actinomycetota</taxon>
        <taxon>Actinomycetes</taxon>
        <taxon>Micrococcales</taxon>
        <taxon>Microbacteriaceae</taxon>
        <taxon>Agromyces</taxon>
    </lineage>
</organism>
<dbReference type="Proteomes" id="UP001589667">
    <property type="component" value="Unassembled WGS sequence"/>
</dbReference>
<accession>A0ABV5SU59</accession>
<name>A0ABV5SU59_9MICO</name>
<comment type="caution">
    <text evidence="2">The sequence shown here is derived from an EMBL/GenBank/DDBJ whole genome shotgun (WGS) entry which is preliminary data.</text>
</comment>
<feature type="region of interest" description="Disordered" evidence="1">
    <location>
        <begin position="79"/>
        <end position="111"/>
    </location>
</feature>
<gene>
    <name evidence="2" type="ORF">ACFFQV_16455</name>
</gene>
<protein>
    <submittedName>
        <fullName evidence="2">Uncharacterized protein</fullName>
    </submittedName>
</protein>